<protein>
    <submittedName>
        <fullName evidence="2">Uncharacterized protein</fullName>
    </submittedName>
</protein>
<dbReference type="AlphaFoldDB" id="A0A1J5Q3M1"/>
<feature type="compositionally biased region" description="Basic and acidic residues" evidence="1">
    <location>
        <begin position="174"/>
        <end position="188"/>
    </location>
</feature>
<sequence>MPGREAQGVAVLGKGFGREAAAGLGLGEGVFENTATGILRRQVLRGVQIHLAIGADKRRVQPRTVAGGVVEFGQIQDLAIQRRHHGVHEHGGNGVGVVGDPEIAVVLGAVAHVLHGGHRLGLRLLRREFAGLCLAVVVVDDAGRRLRGIAQHEDAFVEDGRAQPVDVQQGHGRHAGDEQRREQEQAAADIERETGLWAHDVSRERGIFCFLRRQLDTHRACAPAVRVLDCDTEKATLKETPGRPQFR</sequence>
<comment type="caution">
    <text evidence="2">The sequence shown here is derived from an EMBL/GenBank/DDBJ whole genome shotgun (WGS) entry which is preliminary data.</text>
</comment>
<feature type="region of interest" description="Disordered" evidence="1">
    <location>
        <begin position="160"/>
        <end position="188"/>
    </location>
</feature>
<accession>A0A1J5Q3M1</accession>
<name>A0A1J5Q3M1_9ZZZZ</name>
<evidence type="ECO:0000256" key="1">
    <source>
        <dbReference type="SAM" id="MobiDB-lite"/>
    </source>
</evidence>
<dbReference type="EMBL" id="MLJW01004187">
    <property type="protein sequence ID" value="OIQ70469.1"/>
    <property type="molecule type" value="Genomic_DNA"/>
</dbReference>
<gene>
    <name evidence="2" type="ORF">GALL_479190</name>
</gene>
<evidence type="ECO:0000313" key="2">
    <source>
        <dbReference type="EMBL" id="OIQ70469.1"/>
    </source>
</evidence>
<proteinExistence type="predicted"/>
<organism evidence="2">
    <name type="scientific">mine drainage metagenome</name>
    <dbReference type="NCBI Taxonomy" id="410659"/>
    <lineage>
        <taxon>unclassified sequences</taxon>
        <taxon>metagenomes</taxon>
        <taxon>ecological metagenomes</taxon>
    </lineage>
</organism>
<reference evidence="2" key="1">
    <citation type="submission" date="2016-10" db="EMBL/GenBank/DDBJ databases">
        <title>Sequence of Gallionella enrichment culture.</title>
        <authorList>
            <person name="Poehlein A."/>
            <person name="Muehling M."/>
            <person name="Daniel R."/>
        </authorList>
    </citation>
    <scope>NUCLEOTIDE SEQUENCE</scope>
</reference>